<proteinExistence type="predicted"/>
<dbReference type="EMBL" id="LSQZ01000041">
    <property type="protein sequence ID" value="KXI12753.1"/>
    <property type="molecule type" value="Genomic_DNA"/>
</dbReference>
<dbReference type="Proteomes" id="UP000070326">
    <property type="component" value="Unassembled WGS sequence"/>
</dbReference>
<comment type="caution">
    <text evidence="1">The sequence shown here is derived from an EMBL/GenBank/DDBJ whole genome shotgun (WGS) entry which is preliminary data.</text>
</comment>
<dbReference type="PATRIC" id="fig|1261.5.peg.1024"/>
<evidence type="ECO:0000313" key="1">
    <source>
        <dbReference type="EMBL" id="KXI12753.1"/>
    </source>
</evidence>
<dbReference type="AlphaFoldDB" id="A0A135YTM6"/>
<gene>
    <name evidence="1" type="ORF">HMPREF3195_01022</name>
</gene>
<sequence>MLSLKSSWICSYIQARLHDILSVHLFQVEALTLFVRSFEE</sequence>
<organism evidence="1 2">
    <name type="scientific">Peptostreptococcus anaerobius</name>
    <dbReference type="NCBI Taxonomy" id="1261"/>
    <lineage>
        <taxon>Bacteria</taxon>
        <taxon>Bacillati</taxon>
        <taxon>Bacillota</taxon>
        <taxon>Clostridia</taxon>
        <taxon>Peptostreptococcales</taxon>
        <taxon>Peptostreptococcaceae</taxon>
        <taxon>Peptostreptococcus</taxon>
    </lineage>
</organism>
<reference evidence="1 2" key="1">
    <citation type="submission" date="2016-02" db="EMBL/GenBank/DDBJ databases">
        <authorList>
            <person name="Wen L."/>
            <person name="He K."/>
            <person name="Yang H."/>
        </authorList>
    </citation>
    <scope>NUCLEOTIDE SEQUENCE [LARGE SCALE GENOMIC DNA]</scope>
    <source>
        <strain evidence="1 2">MJR8628A</strain>
    </source>
</reference>
<evidence type="ECO:0000313" key="2">
    <source>
        <dbReference type="Proteomes" id="UP000070326"/>
    </source>
</evidence>
<name>A0A135YTM6_9FIRM</name>
<protein>
    <submittedName>
        <fullName evidence="1">Uncharacterized protein</fullName>
    </submittedName>
</protein>
<accession>A0A135YTM6</accession>